<dbReference type="Gene3D" id="2.40.340.10">
    <property type="entry name" value="MoeA, C-terminal, domain IV"/>
    <property type="match status" value="1"/>
</dbReference>
<dbReference type="FunFam" id="3.40.980.10:FF:000004">
    <property type="entry name" value="Molybdopterin molybdenumtransferase"/>
    <property type="match status" value="1"/>
</dbReference>
<proteinExistence type="inferred from homology"/>
<accession>A0A346Y2G1</accession>
<comment type="pathway">
    <text evidence="3 11">Cofactor biosynthesis; molybdopterin biosynthesis.</text>
</comment>
<dbReference type="SUPFAM" id="SSF53218">
    <property type="entry name" value="Molybdenum cofactor biosynthesis proteins"/>
    <property type="match status" value="1"/>
</dbReference>
<dbReference type="SUPFAM" id="SSF63882">
    <property type="entry name" value="MoeA N-terminal region -like"/>
    <property type="match status" value="1"/>
</dbReference>
<dbReference type="InterPro" id="IPR001453">
    <property type="entry name" value="MoaB/Mog_dom"/>
</dbReference>
<dbReference type="InterPro" id="IPR036135">
    <property type="entry name" value="MoeA_linker/N_sf"/>
</dbReference>
<dbReference type="PANTHER" id="PTHR10192">
    <property type="entry name" value="MOLYBDOPTERIN BIOSYNTHESIS PROTEIN"/>
    <property type="match status" value="1"/>
</dbReference>
<dbReference type="Pfam" id="PF00994">
    <property type="entry name" value="MoCF_biosynth"/>
    <property type="match status" value="1"/>
</dbReference>
<dbReference type="PANTHER" id="PTHR10192:SF5">
    <property type="entry name" value="GEPHYRIN"/>
    <property type="match status" value="1"/>
</dbReference>
<comment type="function">
    <text evidence="2 11">Catalyzes the insertion of molybdate into adenylated molybdopterin with the concomitant release of AMP.</text>
</comment>
<evidence type="ECO:0000256" key="3">
    <source>
        <dbReference type="ARBA" id="ARBA00005046"/>
    </source>
</evidence>
<dbReference type="Gene3D" id="3.40.980.10">
    <property type="entry name" value="MoaB/Mog-like domain"/>
    <property type="match status" value="1"/>
</dbReference>
<feature type="domain" description="MoaB/Mog" evidence="12">
    <location>
        <begin position="185"/>
        <end position="322"/>
    </location>
</feature>
<dbReference type="AlphaFoldDB" id="A0A346Y2G1"/>
<evidence type="ECO:0000313" key="14">
    <source>
        <dbReference type="Proteomes" id="UP000264006"/>
    </source>
</evidence>
<dbReference type="KEGG" id="euz:DVS28_a3989"/>
<dbReference type="InterPro" id="IPR005110">
    <property type="entry name" value="MoeA_linker/N"/>
</dbReference>
<protein>
    <recommendedName>
        <fullName evidence="11">Molybdopterin molybdenumtransferase</fullName>
        <ecNumber evidence="11">2.10.1.1</ecNumber>
    </recommendedName>
</protein>
<evidence type="ECO:0000256" key="7">
    <source>
        <dbReference type="ARBA" id="ARBA00022723"/>
    </source>
</evidence>
<evidence type="ECO:0000256" key="11">
    <source>
        <dbReference type="RuleBase" id="RU365090"/>
    </source>
</evidence>
<dbReference type="NCBIfam" id="NF045515">
    <property type="entry name" value="Glp_gephyrin"/>
    <property type="match status" value="1"/>
</dbReference>
<keyword evidence="7 11" id="KW-0479">Metal-binding</keyword>
<organism evidence="13 14">
    <name type="scientific">Euzebya pacifica</name>
    <dbReference type="NCBI Taxonomy" id="1608957"/>
    <lineage>
        <taxon>Bacteria</taxon>
        <taxon>Bacillati</taxon>
        <taxon>Actinomycetota</taxon>
        <taxon>Nitriliruptoria</taxon>
        <taxon>Euzebyales</taxon>
    </lineage>
</organism>
<dbReference type="InterPro" id="IPR036688">
    <property type="entry name" value="MoeA_C_domain_IV_sf"/>
</dbReference>
<dbReference type="Proteomes" id="UP000264006">
    <property type="component" value="Chromosome"/>
</dbReference>
<evidence type="ECO:0000256" key="10">
    <source>
        <dbReference type="ARBA" id="ARBA00047317"/>
    </source>
</evidence>
<dbReference type="EMBL" id="CP031165">
    <property type="protein sequence ID" value="AXV08658.1"/>
    <property type="molecule type" value="Genomic_DNA"/>
</dbReference>
<evidence type="ECO:0000256" key="5">
    <source>
        <dbReference type="ARBA" id="ARBA00022505"/>
    </source>
</evidence>
<comment type="similarity">
    <text evidence="4 11">Belongs to the MoeA family.</text>
</comment>
<evidence type="ECO:0000256" key="1">
    <source>
        <dbReference type="ARBA" id="ARBA00001946"/>
    </source>
</evidence>
<gene>
    <name evidence="13" type="ORF">DVS28_a3989</name>
</gene>
<dbReference type="InterPro" id="IPR005111">
    <property type="entry name" value="MoeA_C_domain_IV"/>
</dbReference>
<dbReference type="EC" id="2.10.1.1" evidence="11"/>
<dbReference type="SUPFAM" id="SSF63867">
    <property type="entry name" value="MoeA C-terminal domain-like"/>
    <property type="match status" value="1"/>
</dbReference>
<dbReference type="GO" id="GO:0006777">
    <property type="term" value="P:Mo-molybdopterin cofactor biosynthetic process"/>
    <property type="evidence" value="ECO:0007669"/>
    <property type="project" value="UniProtKB-UniRule"/>
</dbReference>
<dbReference type="GO" id="GO:0061599">
    <property type="term" value="F:molybdopterin molybdotransferase activity"/>
    <property type="evidence" value="ECO:0007669"/>
    <property type="project" value="UniProtKB-UniRule"/>
</dbReference>
<evidence type="ECO:0000256" key="8">
    <source>
        <dbReference type="ARBA" id="ARBA00022842"/>
    </source>
</evidence>
<dbReference type="Gene3D" id="3.90.105.10">
    <property type="entry name" value="Molybdopterin biosynthesis moea protein, domain 2"/>
    <property type="match status" value="1"/>
</dbReference>
<comment type="cofactor">
    <cofactor evidence="1 11">
        <name>Mg(2+)</name>
        <dbReference type="ChEBI" id="CHEBI:18420"/>
    </cofactor>
</comment>
<keyword evidence="14" id="KW-1185">Reference proteome</keyword>
<evidence type="ECO:0000256" key="9">
    <source>
        <dbReference type="ARBA" id="ARBA00023150"/>
    </source>
</evidence>
<dbReference type="GO" id="GO:0005829">
    <property type="term" value="C:cytosol"/>
    <property type="evidence" value="ECO:0007669"/>
    <property type="project" value="TreeGrafter"/>
</dbReference>
<keyword evidence="5 11" id="KW-0500">Molybdenum</keyword>
<dbReference type="InterPro" id="IPR036425">
    <property type="entry name" value="MoaB/Mog-like_dom_sf"/>
</dbReference>
<dbReference type="Pfam" id="PF03454">
    <property type="entry name" value="MoeA_C"/>
    <property type="match status" value="1"/>
</dbReference>
<dbReference type="NCBIfam" id="TIGR00177">
    <property type="entry name" value="molyb_syn"/>
    <property type="match status" value="1"/>
</dbReference>
<reference evidence="13 14" key="1">
    <citation type="submission" date="2018-09" db="EMBL/GenBank/DDBJ databases">
        <title>Complete genome sequence of Euzebya sp. DY32-46 isolated from seawater of Pacific Ocean.</title>
        <authorList>
            <person name="Xu L."/>
            <person name="Wu Y.-H."/>
            <person name="Xu X.-W."/>
        </authorList>
    </citation>
    <scope>NUCLEOTIDE SEQUENCE [LARGE SCALE GENOMIC DNA]</scope>
    <source>
        <strain evidence="13 14">DY32-46</strain>
    </source>
</reference>
<sequence length="410" mass="42539">MGHRHHVDPAELEPLADYRRRVLSGLSPLTPIQTALSEAHGSVLAEDVAAPGDIPPFANSAMDGYAVAASTVTAGEPLHVVGEIAAGAAERPSPGPGQAVRIMTGAPLPAGVDAIVPVELVDERGHEVVLNIQPAAGENVRDAGESVRAGETVLTAGRPLGAAEIGMLAAMGVGRVLVHPRPRVAVLATGDELIEPGKPLRPGQIHESNSYLLAAQVTEAGAIPFRQPIAVDDRASLKRAFRGALAQADLLVTSGGVSAGRYDLSKQVLADMGDVSFSKVGMQPGMPQAFGTIDGVPVFGLPGNPVSAAVSFEVHVRPAIRRLQGRDDLNRPRLTARLAEGVRSPEHKVSFLRVTLERAADGWAASTTGAQGSGILRSMVLADGLAEIPADRTSLDAGEQVVVHLLKEMA</sequence>
<dbReference type="InterPro" id="IPR038987">
    <property type="entry name" value="MoeA-like"/>
</dbReference>
<dbReference type="GO" id="GO:0046872">
    <property type="term" value="F:metal ion binding"/>
    <property type="evidence" value="ECO:0007669"/>
    <property type="project" value="UniProtKB-UniRule"/>
</dbReference>
<keyword evidence="9 11" id="KW-0501">Molybdenum cofactor biosynthesis</keyword>
<dbReference type="Pfam" id="PF03453">
    <property type="entry name" value="MoeA_N"/>
    <property type="match status" value="1"/>
</dbReference>
<keyword evidence="8 11" id="KW-0460">Magnesium</keyword>
<evidence type="ECO:0000256" key="4">
    <source>
        <dbReference type="ARBA" id="ARBA00010763"/>
    </source>
</evidence>
<dbReference type="CDD" id="cd00887">
    <property type="entry name" value="MoeA"/>
    <property type="match status" value="1"/>
</dbReference>
<evidence type="ECO:0000259" key="12">
    <source>
        <dbReference type="SMART" id="SM00852"/>
    </source>
</evidence>
<comment type="catalytic activity">
    <reaction evidence="10">
        <text>adenylyl-molybdopterin + molybdate = Mo-molybdopterin + AMP + H(+)</text>
        <dbReference type="Rhea" id="RHEA:35047"/>
        <dbReference type="ChEBI" id="CHEBI:15378"/>
        <dbReference type="ChEBI" id="CHEBI:36264"/>
        <dbReference type="ChEBI" id="CHEBI:62727"/>
        <dbReference type="ChEBI" id="CHEBI:71302"/>
        <dbReference type="ChEBI" id="CHEBI:456215"/>
        <dbReference type="EC" id="2.10.1.1"/>
    </reaction>
</comment>
<name>A0A346Y2G1_9ACTN</name>
<evidence type="ECO:0000256" key="2">
    <source>
        <dbReference type="ARBA" id="ARBA00002901"/>
    </source>
</evidence>
<dbReference type="RefSeq" id="WP_216826162.1">
    <property type="nucleotide sequence ID" value="NZ_CP031165.1"/>
</dbReference>
<keyword evidence="6 11" id="KW-0808">Transferase</keyword>
<dbReference type="Gene3D" id="2.170.190.11">
    <property type="entry name" value="Molybdopterin biosynthesis moea protein, domain 3"/>
    <property type="match status" value="1"/>
</dbReference>
<dbReference type="SMART" id="SM00852">
    <property type="entry name" value="MoCF_biosynth"/>
    <property type="match status" value="1"/>
</dbReference>
<dbReference type="UniPathway" id="UPA00344"/>
<evidence type="ECO:0000313" key="13">
    <source>
        <dbReference type="EMBL" id="AXV08658.1"/>
    </source>
</evidence>
<evidence type="ECO:0000256" key="6">
    <source>
        <dbReference type="ARBA" id="ARBA00022679"/>
    </source>
</evidence>